<dbReference type="KEGG" id="cdrk:B9W14_12730"/>
<gene>
    <name evidence="7" type="ORF">B9W14_12730</name>
</gene>
<sequence>MNKKGVFMDTLLPANIIPKFQNQLLIPPIYKPTIIIDPNTGRVLSHNYVITIRQFSQQILPKKFPQTIVWGYSGNVIDSLSGSTINNFYSSPGPTFQAERNIPINVQWINAIKTPNLLPVDPTLCWADPNGLGMVSPQSVPPFPPGLPKAQMPVPIVTHIHGGENSSIFDGHPDAWFTADEKKVGSAFITSVYNYPNKQPSATLWYHDHAMGITRLNVLMGLAGFYIVRDPKNKLDYSECILPNKKYDIPIVIQDRSFNKDGSFNFPTKGINPDIHPYWMPEFFGNTIMVNGRVWPNLNVEKRQYRFRLLNGSNARFYKLKFSNNMPFMQIASDGGYLAHAVKLSSLILAPGERAEILVDFSNEHSKNKIILQNYANAPYPMGDAPDPNTTGQIMQFTIINSHSKTPNKLPKTLNKITKLKVDSKKRILVLFEVQGPNGPKEVLLNGQNWSAPVSELPRVGSTEEWEFVNLTQDAHPMHLHLIQFQVYNRQAFKVEEYTNDWIALNGNPPLNHPTKRLSVKPYLIGNPINPDPNEEGWKDTVRANPGEVTRIKVRFAPQDIDPKLTSPGKNFYSFNPEIGPGYVWHCHILDHEDNEMMRPYKIIL</sequence>
<keyword evidence="3" id="KW-0560">Oxidoreductase</keyword>
<dbReference type="CDD" id="cd13891">
    <property type="entry name" value="CuRO_3_CotA_like"/>
    <property type="match status" value="1"/>
</dbReference>
<reference evidence="8" key="1">
    <citation type="submission" date="2017-04" db="EMBL/GenBank/DDBJ databases">
        <authorList>
            <person name="Song Y."/>
            <person name="Cho B.-K."/>
        </authorList>
    </citation>
    <scope>NUCLEOTIDE SEQUENCE [LARGE SCALE GENOMIC DNA]</scope>
    <source>
        <strain evidence="8">SL1</strain>
    </source>
</reference>
<dbReference type="AlphaFoldDB" id="A0A2U8DTB6"/>
<dbReference type="Proteomes" id="UP000244910">
    <property type="component" value="Chromosome"/>
</dbReference>
<organism evidence="7 8">
    <name type="scientific">Clostridium drakei</name>
    <dbReference type="NCBI Taxonomy" id="332101"/>
    <lineage>
        <taxon>Bacteria</taxon>
        <taxon>Bacillati</taxon>
        <taxon>Bacillota</taxon>
        <taxon>Clostridia</taxon>
        <taxon>Eubacteriales</taxon>
        <taxon>Clostridiaceae</taxon>
        <taxon>Clostridium</taxon>
    </lineage>
</organism>
<dbReference type="SUPFAM" id="SSF49503">
    <property type="entry name" value="Cupredoxins"/>
    <property type="match status" value="3"/>
</dbReference>
<dbReference type="InterPro" id="IPR011707">
    <property type="entry name" value="Cu-oxidase-like_N"/>
</dbReference>
<proteinExistence type="inferred from homology"/>
<dbReference type="PANTHER" id="PTHR48267">
    <property type="entry name" value="CUPREDOXIN SUPERFAMILY PROTEIN"/>
    <property type="match status" value="1"/>
</dbReference>
<keyword evidence="2" id="KW-0479">Metal-binding</keyword>
<dbReference type="CDD" id="cd13844">
    <property type="entry name" value="CuRO_1_BOD_CotA_like"/>
    <property type="match status" value="1"/>
</dbReference>
<evidence type="ECO:0000313" key="8">
    <source>
        <dbReference type="Proteomes" id="UP000244910"/>
    </source>
</evidence>
<evidence type="ECO:0000313" key="7">
    <source>
        <dbReference type="EMBL" id="AWI05332.1"/>
    </source>
</evidence>
<dbReference type="InterPro" id="IPR011706">
    <property type="entry name" value="Cu-oxidase_C"/>
</dbReference>
<dbReference type="InterPro" id="IPR045087">
    <property type="entry name" value="Cu-oxidase_fam"/>
</dbReference>
<keyword evidence="4" id="KW-0186">Copper</keyword>
<dbReference type="Pfam" id="PF07732">
    <property type="entry name" value="Cu-oxidase_3"/>
    <property type="match status" value="1"/>
</dbReference>
<dbReference type="GO" id="GO:0005507">
    <property type="term" value="F:copper ion binding"/>
    <property type="evidence" value="ECO:0007669"/>
    <property type="project" value="InterPro"/>
</dbReference>
<dbReference type="Pfam" id="PF07731">
    <property type="entry name" value="Cu-oxidase_2"/>
    <property type="match status" value="1"/>
</dbReference>
<dbReference type="PANTHER" id="PTHR48267:SF1">
    <property type="entry name" value="BILIRUBIN OXIDASE"/>
    <property type="match status" value="1"/>
</dbReference>
<dbReference type="FunFam" id="2.60.40.420:FF:000081">
    <property type="entry name" value="Spore coat protein A"/>
    <property type="match status" value="1"/>
</dbReference>
<dbReference type="InterPro" id="IPR008972">
    <property type="entry name" value="Cupredoxin"/>
</dbReference>
<dbReference type="CDD" id="cd13868">
    <property type="entry name" value="CuRO_2_CotA_like"/>
    <property type="match status" value="1"/>
</dbReference>
<feature type="domain" description="Plastocyanin-like" evidence="6">
    <location>
        <begin position="157"/>
        <end position="232"/>
    </location>
</feature>
<dbReference type="EMBL" id="CP020953">
    <property type="protein sequence ID" value="AWI05332.1"/>
    <property type="molecule type" value="Genomic_DNA"/>
</dbReference>
<keyword evidence="8" id="KW-1185">Reference proteome</keyword>
<evidence type="ECO:0000256" key="4">
    <source>
        <dbReference type="ARBA" id="ARBA00023008"/>
    </source>
</evidence>
<evidence type="ECO:0000259" key="6">
    <source>
        <dbReference type="Pfam" id="PF07732"/>
    </source>
</evidence>
<dbReference type="Gene3D" id="2.60.40.420">
    <property type="entry name" value="Cupredoxins - blue copper proteins"/>
    <property type="match status" value="3"/>
</dbReference>
<evidence type="ECO:0000256" key="3">
    <source>
        <dbReference type="ARBA" id="ARBA00023002"/>
    </source>
</evidence>
<name>A0A2U8DTB6_9CLOT</name>
<evidence type="ECO:0000256" key="1">
    <source>
        <dbReference type="ARBA" id="ARBA00010609"/>
    </source>
</evidence>
<feature type="domain" description="Plastocyanin-like" evidence="5">
    <location>
        <begin position="441"/>
        <end position="601"/>
    </location>
</feature>
<evidence type="ECO:0000259" key="5">
    <source>
        <dbReference type="Pfam" id="PF07731"/>
    </source>
</evidence>
<protein>
    <submittedName>
        <fullName evidence="7">Copper oxidase</fullName>
    </submittedName>
</protein>
<accession>A0A2U8DTB6</accession>
<dbReference type="OrthoDB" id="9757546at2"/>
<dbReference type="GO" id="GO:0016491">
    <property type="term" value="F:oxidoreductase activity"/>
    <property type="evidence" value="ECO:0007669"/>
    <property type="project" value="UniProtKB-KW"/>
</dbReference>
<comment type="similarity">
    <text evidence="1">Belongs to the multicopper oxidase family.</text>
</comment>
<evidence type="ECO:0000256" key="2">
    <source>
        <dbReference type="ARBA" id="ARBA00022723"/>
    </source>
</evidence>